<dbReference type="HOGENOM" id="CLU_285315_0_0_1"/>
<feature type="compositionally biased region" description="Pro residues" evidence="1">
    <location>
        <begin position="533"/>
        <end position="545"/>
    </location>
</feature>
<dbReference type="GO" id="GO:0015095">
    <property type="term" value="F:magnesium ion transmembrane transporter activity"/>
    <property type="evidence" value="ECO:0007669"/>
    <property type="project" value="InterPro"/>
</dbReference>
<dbReference type="InterPro" id="IPR002523">
    <property type="entry name" value="MgTranspt_CorA/ZnTranspt_ZntB"/>
</dbReference>
<feature type="compositionally biased region" description="Basic and acidic residues" evidence="1">
    <location>
        <begin position="146"/>
        <end position="157"/>
    </location>
</feature>
<dbReference type="Gene3D" id="3.30.460.20">
    <property type="entry name" value="CorA soluble domain-like"/>
    <property type="match status" value="1"/>
</dbReference>
<dbReference type="Pfam" id="PF01544">
    <property type="entry name" value="CorA"/>
    <property type="match status" value="1"/>
</dbReference>
<evidence type="ECO:0000256" key="2">
    <source>
        <dbReference type="SAM" id="Phobius"/>
    </source>
</evidence>
<dbReference type="GO" id="GO:0016020">
    <property type="term" value="C:membrane"/>
    <property type="evidence" value="ECO:0007669"/>
    <property type="project" value="InterPro"/>
</dbReference>
<protein>
    <submittedName>
        <fullName evidence="3">Uncharacterized protein</fullName>
    </submittedName>
</protein>
<feature type="compositionally biased region" description="Low complexity" evidence="1">
    <location>
        <begin position="518"/>
        <end position="532"/>
    </location>
</feature>
<dbReference type="Proteomes" id="UP000002748">
    <property type="component" value="Unassembled WGS sequence"/>
</dbReference>
<feature type="compositionally biased region" description="Basic residues" evidence="1">
    <location>
        <begin position="176"/>
        <end position="187"/>
    </location>
</feature>
<feature type="compositionally biased region" description="Low complexity" evidence="1">
    <location>
        <begin position="200"/>
        <end position="209"/>
    </location>
</feature>
<dbReference type="Gene3D" id="1.20.58.340">
    <property type="entry name" value="Magnesium transport protein CorA, transmembrane region"/>
    <property type="match status" value="3"/>
</dbReference>
<feature type="region of interest" description="Disordered" evidence="1">
    <location>
        <begin position="442"/>
        <end position="545"/>
    </location>
</feature>
<dbReference type="CDD" id="cd12829">
    <property type="entry name" value="Alr1p-like"/>
    <property type="match status" value="1"/>
</dbReference>
<dbReference type="GO" id="GO:0010961">
    <property type="term" value="P:intracellular magnesium ion homeostasis"/>
    <property type="evidence" value="ECO:0007669"/>
    <property type="project" value="TreeGrafter"/>
</dbReference>
<dbReference type="VEuPathDB" id="FungiDB:A1Q1_00906"/>
<dbReference type="SUPFAM" id="SSF143865">
    <property type="entry name" value="CorA soluble domain-like"/>
    <property type="match status" value="1"/>
</dbReference>
<feature type="compositionally biased region" description="Polar residues" evidence="1">
    <location>
        <begin position="190"/>
        <end position="199"/>
    </location>
</feature>
<dbReference type="InterPro" id="IPR045861">
    <property type="entry name" value="CorA_cytoplasmic_dom"/>
</dbReference>
<dbReference type="GeneID" id="25984420"/>
<dbReference type="OrthoDB" id="29879at2759"/>
<feature type="compositionally biased region" description="Polar residues" evidence="1">
    <location>
        <begin position="29"/>
        <end position="49"/>
    </location>
</feature>
<dbReference type="KEGG" id="tasa:A1Q1_00906"/>
<dbReference type="EMBL" id="ALBS01000144">
    <property type="protein sequence ID" value="EJT49893.1"/>
    <property type="molecule type" value="Genomic_DNA"/>
</dbReference>
<feature type="compositionally biased region" description="Low complexity" evidence="1">
    <location>
        <begin position="301"/>
        <end position="317"/>
    </location>
</feature>
<keyword evidence="2" id="KW-0472">Membrane</keyword>
<organism evidence="3 4">
    <name type="scientific">Trichosporon asahii var. asahii (strain ATCC 90039 / CBS 2479 / JCM 2466 / KCTC 7840 / NBRC 103889/ NCYC 2677 / UAMH 7654)</name>
    <name type="common">Yeast</name>
    <dbReference type="NCBI Taxonomy" id="1186058"/>
    <lineage>
        <taxon>Eukaryota</taxon>
        <taxon>Fungi</taxon>
        <taxon>Dikarya</taxon>
        <taxon>Basidiomycota</taxon>
        <taxon>Agaricomycotina</taxon>
        <taxon>Tremellomycetes</taxon>
        <taxon>Trichosporonales</taxon>
        <taxon>Trichosporonaceae</taxon>
        <taxon>Trichosporon</taxon>
    </lineage>
</organism>
<dbReference type="AlphaFoldDB" id="J5QZA1"/>
<feature type="transmembrane region" description="Helical" evidence="2">
    <location>
        <begin position="1035"/>
        <end position="1056"/>
    </location>
</feature>
<evidence type="ECO:0000313" key="4">
    <source>
        <dbReference type="Proteomes" id="UP000002748"/>
    </source>
</evidence>
<feature type="region of interest" description="Disordered" evidence="1">
    <location>
        <begin position="1"/>
        <end position="226"/>
    </location>
</feature>
<evidence type="ECO:0000313" key="3">
    <source>
        <dbReference type="EMBL" id="EJT49893.1"/>
    </source>
</evidence>
<keyword evidence="2" id="KW-1133">Transmembrane helix</keyword>
<feature type="region of interest" description="Disordered" evidence="1">
    <location>
        <begin position="332"/>
        <end position="358"/>
    </location>
</feature>
<feature type="region of interest" description="Disordered" evidence="1">
    <location>
        <begin position="276"/>
        <end position="317"/>
    </location>
</feature>
<accession>J5QZA1</accession>
<feature type="compositionally biased region" description="Basic and acidic residues" evidence="1">
    <location>
        <begin position="630"/>
        <end position="639"/>
    </location>
</feature>
<sequence length="1086" mass="117493">MSSQFSRPGQPSPSPGLSAPSTPPRHPTQDTSPADINDGNASNVSTVDPNSAGDDYAVLPSETNTGSTPSNPANPTRRDSMEDLEFSIGPPGQTEEDDSNIGPQATAFMTPTPGQRRASEDQPPPVTVKDFARPSSPTPHFQEPTDSPRLRSDDAPKRAASTKRSPSIKGSVGGRRGSHGHSSRPHRPSILTNTPRTPWSTQTQAAAPSTPQPPILTLTPAVASDQPEFAELLTPAQLRKRRKQRVPPSQLGTGLGVLAGRPILAGPSRLGFATPDGDLYRGATDNPVAPTEPTAVDDDAITVASSASSDSSASGIGARATDLVHRVGEAIGMRRGSSSSGSDTSSSSSSSASTSGFSIGRFGRALTRTMSRATNDSAAEERPKRVYVPRRREFTLLLPPGEKLPQKPNEATVITTPMLPPILEAIRSVRATNGIAGALDVRPTLSSRKHHHHSDLAVRRGGSAPGRKRAQFVNPPIPRMPRVEALRGAGPVRPKSASDLLGLAAGPGRNHSSPDLASVRSSSGSSTDSTAPPLSPTPTLRPQPKPAWWLDVSCPTWKDLRDIGELLALHPLTLEDVLHQDPREKLDTFHKLGYYFIVIRALDEQYFKYTPGTSGPPGTELEITNPNHTGSREGDGGTKERRRRGWGFGRATGRAATKIGEKVEIVENDPGKEGLEGVGVGGINLYLVVFADGIVSHVTRVRDRVLQVQESVPSPDWIAHGLIDSIVDAFFPLMGYVDGAVDDMDSLTIDPTRDPRIQTVQPSQNIEAPNPSDDPYSQFGEEHAWIDMEKDPQKLDEKMASSTGVSLSEKTGLRQRRVSTSMFEAAKAASEKAAAAAKSVRKSAAVAVPKKTRLLDHTWTRPLLYLYLYMLPTTSAVEHVREEGGEDVFDRSTMLRSIANMRRLVTGLSRMLGGKHTVVAALLKRTRDSADDVEAYLSDVHDHILLLQTSLYHYEYILSHCQPAYLSYLQVSGTLSRGGTDKLILALSTVTIGILPMQFVLALFSMNVHVPHNGMSDPPDGIDEHREPDDTLAPFNWFIVIVFVITVIALGVLGIIRYWRWLARKKWTIRRGGQLPGEWDGFWGWQ</sequence>
<name>J5QZA1_TRIAS</name>
<dbReference type="PANTHER" id="PTHR21535:SF90">
    <property type="entry name" value="CORA METAL ION TRANSPORTER"/>
    <property type="match status" value="1"/>
</dbReference>
<feature type="transmembrane region" description="Helical" evidence="2">
    <location>
        <begin position="983"/>
        <end position="1006"/>
    </location>
</feature>
<keyword evidence="2" id="KW-0812">Transmembrane</keyword>
<evidence type="ECO:0000256" key="1">
    <source>
        <dbReference type="SAM" id="MobiDB-lite"/>
    </source>
</evidence>
<comment type="caution">
    <text evidence="3">The sequence shown here is derived from an EMBL/GenBank/DDBJ whole genome shotgun (WGS) entry which is preliminary data.</text>
</comment>
<dbReference type="RefSeq" id="XP_014181004.1">
    <property type="nucleotide sequence ID" value="XM_014325529.1"/>
</dbReference>
<feature type="compositionally biased region" description="Low complexity" evidence="1">
    <location>
        <begin position="336"/>
        <end position="358"/>
    </location>
</feature>
<reference evidence="3 4" key="1">
    <citation type="journal article" date="2012" name="Eukaryot. Cell">
        <title>Draft genome sequence of CBS 2479, the standard type strain of Trichosporon asahii.</title>
        <authorList>
            <person name="Yang R.Y."/>
            <person name="Li H.T."/>
            <person name="Zhu H."/>
            <person name="Zhou G.P."/>
            <person name="Wang M."/>
            <person name="Wang L."/>
        </authorList>
    </citation>
    <scope>NUCLEOTIDE SEQUENCE [LARGE SCALE GENOMIC DNA]</scope>
    <source>
        <strain evidence="4">ATCC 90039 / CBS 2479 / JCM 2466 / KCTC 7840 / NCYC 2677 / UAMH 7654</strain>
    </source>
</reference>
<gene>
    <name evidence="3" type="ORF">A1Q1_00906</name>
</gene>
<dbReference type="InterPro" id="IPR044089">
    <property type="entry name" value="Alr1-like"/>
</dbReference>
<proteinExistence type="predicted"/>
<feature type="compositionally biased region" description="Polar residues" evidence="1">
    <location>
        <begin position="101"/>
        <end position="113"/>
    </location>
</feature>
<dbReference type="PANTHER" id="PTHR21535">
    <property type="entry name" value="MAGNESIUM AND COBALT TRANSPORT PROTEIN/MITOCHONDRIAL IMPORT INNER MEMBRANE TRANSLOCASE SUBUNIT TIM8"/>
    <property type="match status" value="1"/>
</dbReference>
<feature type="compositionally biased region" description="Polar residues" evidence="1">
    <location>
        <begin position="61"/>
        <end position="74"/>
    </location>
</feature>
<feature type="region of interest" description="Disordered" evidence="1">
    <location>
        <begin position="614"/>
        <end position="644"/>
    </location>
</feature>